<evidence type="ECO:0000256" key="5">
    <source>
        <dbReference type="ARBA" id="ARBA00022989"/>
    </source>
</evidence>
<evidence type="ECO:0000313" key="8">
    <source>
        <dbReference type="EMBL" id="ADN75728.1"/>
    </source>
</evidence>
<evidence type="ECO:0000313" key="9">
    <source>
        <dbReference type="Proteomes" id="UP000006683"/>
    </source>
</evidence>
<keyword evidence="9" id="KW-1185">Reference proteome</keyword>
<dbReference type="Pfam" id="PF01899">
    <property type="entry name" value="MNHE"/>
    <property type="match status" value="1"/>
</dbReference>
<gene>
    <name evidence="8" type="ordered locus">Fbal_1524</name>
</gene>
<dbReference type="InterPro" id="IPR002758">
    <property type="entry name" value="Cation_antiport_E"/>
</dbReference>
<evidence type="ECO:0000256" key="4">
    <source>
        <dbReference type="ARBA" id="ARBA00022692"/>
    </source>
</evidence>
<evidence type="ECO:0000256" key="6">
    <source>
        <dbReference type="ARBA" id="ARBA00023136"/>
    </source>
</evidence>
<proteinExistence type="inferred from homology"/>
<protein>
    <submittedName>
        <fullName evidence="8">Multisubunit sodium/proton antiporter, MrpE subunit</fullName>
    </submittedName>
</protein>
<evidence type="ECO:0000256" key="7">
    <source>
        <dbReference type="SAM" id="Phobius"/>
    </source>
</evidence>
<dbReference type="STRING" id="550540.Fbal_1524"/>
<keyword evidence="3" id="KW-1003">Cell membrane</keyword>
<comment type="subcellular location">
    <subcellularLocation>
        <location evidence="1">Cell membrane</location>
        <topology evidence="1">Multi-pass membrane protein</topology>
    </subcellularLocation>
</comment>
<dbReference type="KEGG" id="fbl:Fbal_1524"/>
<evidence type="ECO:0000256" key="1">
    <source>
        <dbReference type="ARBA" id="ARBA00004651"/>
    </source>
</evidence>
<dbReference type="GO" id="GO:0005886">
    <property type="term" value="C:plasma membrane"/>
    <property type="evidence" value="ECO:0007669"/>
    <property type="project" value="UniProtKB-SubCell"/>
</dbReference>
<reference evidence="8 9" key="1">
    <citation type="journal article" date="2010" name="Stand. Genomic Sci.">
        <title>Complete genome sequence of Ferrimonas balearica type strain (PAT).</title>
        <authorList>
            <person name="Nolan M."/>
            <person name="Sikorski J."/>
            <person name="Davenport K."/>
            <person name="Lucas S."/>
            <person name="Glavina Del Rio T."/>
            <person name="Tice H."/>
            <person name="Cheng J."/>
            <person name="Goodwin L."/>
            <person name="Pitluck S."/>
            <person name="Liolios K."/>
            <person name="Ivanova N."/>
            <person name="Mavromatis K."/>
            <person name="Ovchinnikova G."/>
            <person name="Pati A."/>
            <person name="Chen A."/>
            <person name="Palaniappan K."/>
            <person name="Land M."/>
            <person name="Hauser L."/>
            <person name="Chang Y."/>
            <person name="Jeffries C."/>
            <person name="Tapia R."/>
            <person name="Brettin T."/>
            <person name="Detter J."/>
            <person name="Han C."/>
            <person name="Yasawong M."/>
            <person name="Rohde M."/>
            <person name="Tindall B."/>
            <person name="Goker M."/>
            <person name="Woyke T."/>
            <person name="Bristow J."/>
            <person name="Eisen J."/>
            <person name="Markowitz V."/>
            <person name="Hugenholtz P."/>
            <person name="Kyrpides N."/>
            <person name="Klenk H."/>
            <person name="Lapidus A."/>
        </authorList>
    </citation>
    <scope>NUCLEOTIDE SEQUENCE [LARGE SCALE GENOMIC DNA]</scope>
    <source>
        <strain evidence="9">DSM 9799 / CCM 4581 / KCTC 23876 / PAT</strain>
    </source>
</reference>
<accession>E1SPA3</accession>
<dbReference type="Proteomes" id="UP000006683">
    <property type="component" value="Chromosome"/>
</dbReference>
<evidence type="ECO:0000256" key="2">
    <source>
        <dbReference type="ARBA" id="ARBA00006228"/>
    </source>
</evidence>
<evidence type="ECO:0000256" key="3">
    <source>
        <dbReference type="ARBA" id="ARBA00022475"/>
    </source>
</evidence>
<organism evidence="8 9">
    <name type="scientific">Ferrimonas balearica (strain DSM 9799 / CCM 4581 / KCTC 23876 / PAT)</name>
    <dbReference type="NCBI Taxonomy" id="550540"/>
    <lineage>
        <taxon>Bacteria</taxon>
        <taxon>Pseudomonadati</taxon>
        <taxon>Pseudomonadota</taxon>
        <taxon>Gammaproteobacteria</taxon>
        <taxon>Alteromonadales</taxon>
        <taxon>Ferrimonadaceae</taxon>
        <taxon>Ferrimonas</taxon>
    </lineage>
</organism>
<dbReference type="GO" id="GO:0008324">
    <property type="term" value="F:monoatomic cation transmembrane transporter activity"/>
    <property type="evidence" value="ECO:0007669"/>
    <property type="project" value="InterPro"/>
</dbReference>
<keyword evidence="6 7" id="KW-0472">Membrane</keyword>
<comment type="similarity">
    <text evidence="2">Belongs to the CPA3 antiporters (TC 2.A.63) subunit E family.</text>
</comment>
<feature type="transmembrane region" description="Helical" evidence="7">
    <location>
        <begin position="29"/>
        <end position="48"/>
    </location>
</feature>
<keyword evidence="4 7" id="KW-0812">Transmembrane</keyword>
<dbReference type="PANTHER" id="PTHR34584">
    <property type="entry name" value="NA(+)/H(+) ANTIPORTER SUBUNIT E1"/>
    <property type="match status" value="1"/>
</dbReference>
<dbReference type="EMBL" id="CP002209">
    <property type="protein sequence ID" value="ADN75728.1"/>
    <property type="molecule type" value="Genomic_DNA"/>
</dbReference>
<dbReference type="HOGENOM" id="CLU_086615_2_0_6"/>
<keyword evidence="5 7" id="KW-1133">Transmembrane helix</keyword>
<sequence length="154" mass="17282">MRPLVSLALFLMLLWLSNSGHYGPLLLGLGTVSIVLVLWLSARMGMYAKPMPLRLSKLPRYWLWLMSEVVRANIQVVRHIWRGYRSISPGVARLPLPQKYDVTRVVYANSITLTPGTVTLRIDGDTIEVHALNAASLDELAEGEMSRRVLALES</sequence>
<dbReference type="AlphaFoldDB" id="E1SPA3"/>
<dbReference type="eggNOG" id="COG1863">
    <property type="taxonomic scope" value="Bacteria"/>
</dbReference>
<name>E1SPA3_FERBD</name>
<dbReference type="PANTHER" id="PTHR34584:SF1">
    <property type="entry name" value="NA(+)_H(+) ANTIPORTER SUBUNIT E1"/>
    <property type="match status" value="1"/>
</dbReference>